<name>A0A845AFH1_9SPHN</name>
<dbReference type="InterPro" id="IPR053147">
    <property type="entry name" value="Hsp_HslJ-like"/>
</dbReference>
<dbReference type="AlphaFoldDB" id="A0A845AFH1"/>
<reference evidence="3 4" key="1">
    <citation type="submission" date="2019-12" db="EMBL/GenBank/DDBJ databases">
        <title>Genomic-based taxomic classification of the family Erythrobacteraceae.</title>
        <authorList>
            <person name="Xu L."/>
        </authorList>
    </citation>
    <scope>NUCLEOTIDE SEQUENCE [LARGE SCALE GENOMIC DNA]</scope>
    <source>
        <strain evidence="3 4">DSM 18604</strain>
    </source>
</reference>
<dbReference type="EMBL" id="WTYQ01000002">
    <property type="protein sequence ID" value="MXP25898.1"/>
    <property type="molecule type" value="Genomic_DNA"/>
</dbReference>
<proteinExistence type="predicted"/>
<dbReference type="Pfam" id="PF03724">
    <property type="entry name" value="META"/>
    <property type="match status" value="1"/>
</dbReference>
<dbReference type="Gene3D" id="2.40.128.270">
    <property type="match status" value="1"/>
</dbReference>
<dbReference type="PROSITE" id="PS51257">
    <property type="entry name" value="PROKAR_LIPOPROTEIN"/>
    <property type="match status" value="1"/>
</dbReference>
<dbReference type="Proteomes" id="UP000460561">
    <property type="component" value="Unassembled WGS sequence"/>
</dbReference>
<evidence type="ECO:0000313" key="3">
    <source>
        <dbReference type="EMBL" id="MXP25898.1"/>
    </source>
</evidence>
<feature type="chain" id="PRO_5032579118" evidence="1">
    <location>
        <begin position="18"/>
        <end position="135"/>
    </location>
</feature>
<keyword evidence="1" id="KW-0732">Signal</keyword>
<dbReference type="PANTHER" id="PTHR35535:SF2">
    <property type="entry name" value="DUF306 DOMAIN-CONTAINING PROTEIN"/>
    <property type="match status" value="1"/>
</dbReference>
<accession>A0A845AFH1</accession>
<protein>
    <submittedName>
        <fullName evidence="3">META domain-containing protein</fullName>
    </submittedName>
</protein>
<evidence type="ECO:0000259" key="2">
    <source>
        <dbReference type="Pfam" id="PF03724"/>
    </source>
</evidence>
<dbReference type="OrthoDB" id="5489750at2"/>
<evidence type="ECO:0000313" key="4">
    <source>
        <dbReference type="Proteomes" id="UP000460561"/>
    </source>
</evidence>
<gene>
    <name evidence="3" type="ORF">GRI39_07560</name>
</gene>
<organism evidence="3 4">
    <name type="scientific">Altericroceibacterium indicum</name>
    <dbReference type="NCBI Taxonomy" id="374177"/>
    <lineage>
        <taxon>Bacteria</taxon>
        <taxon>Pseudomonadati</taxon>
        <taxon>Pseudomonadota</taxon>
        <taxon>Alphaproteobacteria</taxon>
        <taxon>Sphingomonadales</taxon>
        <taxon>Erythrobacteraceae</taxon>
        <taxon>Altericroceibacterium</taxon>
    </lineage>
</organism>
<dbReference type="InterPro" id="IPR005184">
    <property type="entry name" value="DUF306_Meta_HslJ"/>
</dbReference>
<evidence type="ECO:0000256" key="1">
    <source>
        <dbReference type="SAM" id="SignalP"/>
    </source>
</evidence>
<keyword evidence="4" id="KW-1185">Reference proteome</keyword>
<feature type="domain" description="DUF306" evidence="2">
    <location>
        <begin position="24"/>
        <end position="129"/>
    </location>
</feature>
<sequence length="135" mass="14977">MRWSISCVLLLSLSACAIRPSADHQLADTRWRVTELDGEKPVGEKSADLTFSSNSLSANIGCNQIKGEWRVEERRLIAGPFGQTRMECRDIGLFEQEQALQSLLVASPTLTIENGRLTLQSSGHKAVLQQLNRQP</sequence>
<dbReference type="PANTHER" id="PTHR35535">
    <property type="entry name" value="HEAT SHOCK PROTEIN HSLJ"/>
    <property type="match status" value="1"/>
</dbReference>
<dbReference type="InterPro" id="IPR038670">
    <property type="entry name" value="HslJ-like_sf"/>
</dbReference>
<feature type="signal peptide" evidence="1">
    <location>
        <begin position="1"/>
        <end position="17"/>
    </location>
</feature>
<dbReference type="RefSeq" id="WP_160739068.1">
    <property type="nucleotide sequence ID" value="NZ_WTYQ01000002.1"/>
</dbReference>
<comment type="caution">
    <text evidence="3">The sequence shown here is derived from an EMBL/GenBank/DDBJ whole genome shotgun (WGS) entry which is preliminary data.</text>
</comment>